<keyword evidence="5" id="KW-1185">Reference proteome</keyword>
<gene>
    <name evidence="4" type="ORF">QMK45_04520</name>
</gene>
<dbReference type="InterPro" id="IPR050216">
    <property type="entry name" value="LRR_domain-containing"/>
</dbReference>
<name>A0ABU5BEY5_9PSED</name>
<comment type="caution">
    <text evidence="4">The sequence shown here is derived from an EMBL/GenBank/DDBJ whole genome shotgun (WGS) entry which is preliminary data.</text>
</comment>
<dbReference type="PANTHER" id="PTHR48051">
    <property type="match status" value="1"/>
</dbReference>
<dbReference type="Gene3D" id="3.80.10.10">
    <property type="entry name" value="Ribonuclease Inhibitor"/>
    <property type="match status" value="2"/>
</dbReference>
<organism evidence="4 5">
    <name type="scientific">Pseudomonas zeae</name>
    <dbReference type="NCBI Taxonomy" id="2745510"/>
    <lineage>
        <taxon>Bacteria</taxon>
        <taxon>Pseudomonadati</taxon>
        <taxon>Pseudomonadota</taxon>
        <taxon>Gammaproteobacteria</taxon>
        <taxon>Pseudomonadales</taxon>
        <taxon>Pseudomonadaceae</taxon>
        <taxon>Pseudomonas</taxon>
    </lineage>
</organism>
<protein>
    <recommendedName>
        <fullName evidence="6">Leucine-rich repeat domain-containing protein</fullName>
    </recommendedName>
</protein>
<dbReference type="EMBL" id="JASFAG010000001">
    <property type="protein sequence ID" value="MDX9675204.1"/>
    <property type="molecule type" value="Genomic_DNA"/>
</dbReference>
<evidence type="ECO:0000256" key="1">
    <source>
        <dbReference type="ARBA" id="ARBA00022614"/>
    </source>
</evidence>
<sequence>MPVKPPTGGSTHVKVDASTSPTRPADVDIPLPGLLNRSGFDSGTSRDDSQPRAGSSRAVEADATRATPSIIVHAAPVEARLLAPQPTLDDYVINARSLLPETNGEGLRVFNNRTYAEVADGAFVLVAVDPATGLHRARRPSELLPGPVMLRNVDNGLWYQRTLVKPTTRAQVQRYLPETTDLDADAFIARFGDKDVAEVELKRIERGLSELERTSFSVSEEMASKLRRLYMWQGEPSERVYHEGRLVGFKMDIELGARQYGVPVSTKFNAVVALTLRVGGDLNSYRLSAQFPNIESLTVVGWPPIFPNGNPFRTASRHNIERGFVEELAKLPQLRELHLQNCNLPAEFSLTGMTGLRALTLGNIQGVADLNAVVNGLPGRLSLQVLDLHQNPSLKVAPDVTGMTQLRVLDLTQTGIEQLPLGLDADNGPLRLEVLKLGNNPLSVMPSLKVRTALQELHLPNTGLDRFPEGVTSEIPGKMLNLSNNRIASIPESVEIRASFDLFGNPITDLATLRRLRDARIKTGIDVWLGERSTDRSPNAWLRHSPLEELAENLKLWDSVDVDAYWFVARRIVWDLARAPEFHIERPLLQQRVWRFFEHYRKAEPGVQVRLRAIQDDVISPLNKLERLEAEAGLSSESLPAGLVLRSDTGSDVGSLLDAAALTTRAQVRKYLPQVTDQQADHFRLHFGDKDAAEVELKRLQLGLAQLDQDLSSGVYGSELGSTLRRLYTWQGEPDELVFHDKRPVGFKLSSSLSIWPSHRPLSTPFNAIVSLELRGASVPLPEGFFSAFPNLESLRVVNGRALLSDNRGLRLTEGPASVDELARRARLRELTLQRTNLSPDFSVAGMTGLRVLELEQNGILHLPGLDADNGPLRLEVLKLSNNSLTVAPSVKGRTELQVLELSNAGLDRFPEGITNEIPGKVLDLTNNRITSIPESIEIRAGFKLSGNPITDPASLRRLIHARIKTGTDIWLGEESTDRSANLWLRNVPPLEIPEKIKLWDSFGGAGSDVINGIRKLSRTPEFHVEHPLLQRRVWWFLDIYAKADPGDQARMKGILINESSPGKMLDRLEAVIREYDSGRQNQPLHHLPKRPRLN</sequence>
<keyword evidence="1" id="KW-0433">Leucine-rich repeat</keyword>
<dbReference type="Proteomes" id="UP001287024">
    <property type="component" value="Unassembled WGS sequence"/>
</dbReference>
<evidence type="ECO:0000256" key="2">
    <source>
        <dbReference type="ARBA" id="ARBA00022737"/>
    </source>
</evidence>
<dbReference type="InterPro" id="IPR032675">
    <property type="entry name" value="LRR_dom_sf"/>
</dbReference>
<proteinExistence type="predicted"/>
<evidence type="ECO:0000313" key="5">
    <source>
        <dbReference type="Proteomes" id="UP001287024"/>
    </source>
</evidence>
<evidence type="ECO:0008006" key="6">
    <source>
        <dbReference type="Google" id="ProtNLM"/>
    </source>
</evidence>
<evidence type="ECO:0000313" key="4">
    <source>
        <dbReference type="EMBL" id="MDX9675204.1"/>
    </source>
</evidence>
<keyword evidence="2" id="KW-0677">Repeat</keyword>
<accession>A0ABU5BEY5</accession>
<reference evidence="4 5" key="1">
    <citation type="submission" date="2023-05" db="EMBL/GenBank/DDBJ databases">
        <title>Siderophore-mediated competition between Bacillus subtilis and Pseudomonas marginalis.</title>
        <authorList>
            <person name="Lyng M."/>
            <person name="Joergensen J.P.B."/>
            <person name="Schostag M.D."/>
            <person name="Jarmusch S.A."/>
            <person name="Aguilar D.K.C."/>
            <person name="Andrade C.N.L."/>
            <person name="Kovacs A.T."/>
        </authorList>
    </citation>
    <scope>NUCLEOTIDE SEQUENCE [LARGE SCALE GENOMIC DNA]</scope>
    <source>
        <strain evidence="4 5">P8_72</strain>
    </source>
</reference>
<evidence type="ECO:0000256" key="3">
    <source>
        <dbReference type="SAM" id="MobiDB-lite"/>
    </source>
</evidence>
<dbReference type="RefSeq" id="WP_320335971.1">
    <property type="nucleotide sequence ID" value="NZ_JASFAG010000001.1"/>
</dbReference>
<feature type="region of interest" description="Disordered" evidence="3">
    <location>
        <begin position="1"/>
        <end position="62"/>
    </location>
</feature>
<dbReference type="PANTHER" id="PTHR48051:SF1">
    <property type="entry name" value="RAS SUPPRESSOR PROTEIN 1"/>
    <property type="match status" value="1"/>
</dbReference>
<dbReference type="SUPFAM" id="SSF52058">
    <property type="entry name" value="L domain-like"/>
    <property type="match status" value="2"/>
</dbReference>